<dbReference type="RefSeq" id="WP_047269959.1">
    <property type="nucleotide sequence ID" value="NZ_JBHMAS010000048.1"/>
</dbReference>
<evidence type="ECO:0000313" key="2">
    <source>
        <dbReference type="EMBL" id="MFB9781435.1"/>
    </source>
</evidence>
<dbReference type="EMBL" id="JBHMAS010000048">
    <property type="protein sequence ID" value="MFB9781435.1"/>
    <property type="molecule type" value="Genomic_DNA"/>
</dbReference>
<evidence type="ECO:0000313" key="3">
    <source>
        <dbReference type="Proteomes" id="UP001589587"/>
    </source>
</evidence>
<feature type="chain" id="PRO_5045218721" evidence="1">
    <location>
        <begin position="22"/>
        <end position="125"/>
    </location>
</feature>
<dbReference type="Proteomes" id="UP001589587">
    <property type="component" value="Unassembled WGS sequence"/>
</dbReference>
<evidence type="ECO:0000256" key="1">
    <source>
        <dbReference type="SAM" id="SignalP"/>
    </source>
</evidence>
<name>A0ABV5XG34_9NOCA</name>
<proteinExistence type="predicted"/>
<accession>A0ABV5XG34</accession>
<feature type="signal peptide" evidence="1">
    <location>
        <begin position="1"/>
        <end position="21"/>
    </location>
</feature>
<keyword evidence="1" id="KW-0732">Signal</keyword>
<organism evidence="2 3">
    <name type="scientific">Rhodococcus baikonurensis</name>
    <dbReference type="NCBI Taxonomy" id="172041"/>
    <lineage>
        <taxon>Bacteria</taxon>
        <taxon>Bacillati</taxon>
        <taxon>Actinomycetota</taxon>
        <taxon>Actinomycetes</taxon>
        <taxon>Mycobacteriales</taxon>
        <taxon>Nocardiaceae</taxon>
        <taxon>Rhodococcus</taxon>
        <taxon>Rhodococcus erythropolis group</taxon>
    </lineage>
</organism>
<comment type="caution">
    <text evidence="2">The sequence shown here is derived from an EMBL/GenBank/DDBJ whole genome shotgun (WGS) entry which is preliminary data.</text>
</comment>
<protein>
    <submittedName>
        <fullName evidence="2">Uncharacterized protein</fullName>
    </submittedName>
</protein>
<gene>
    <name evidence="2" type="ORF">ACFFQ6_17235</name>
</gene>
<sequence>MSRSRMAVAALLLPVAAGAVALVGAGAASAVTPYSGNGYVGVTFDQNETRFIADTNAGELLRGLPDRTLHVNLDPESIYHSPGNVVYATVDQLVDESASHGGRVALTVSDPAIWNGVVLTGFQQW</sequence>
<keyword evidence="3" id="KW-1185">Reference proteome</keyword>
<reference evidence="2 3" key="1">
    <citation type="submission" date="2024-09" db="EMBL/GenBank/DDBJ databases">
        <authorList>
            <person name="Sun Q."/>
            <person name="Mori K."/>
        </authorList>
    </citation>
    <scope>NUCLEOTIDE SEQUENCE [LARGE SCALE GENOMIC DNA]</scope>
    <source>
        <strain evidence="2 3">JCM 11411</strain>
    </source>
</reference>